<dbReference type="InParanoid" id="A0A543AWS1"/>
<organism evidence="3 4">
    <name type="scientific">Stackebrandtia endophytica</name>
    <dbReference type="NCBI Taxonomy" id="1496996"/>
    <lineage>
        <taxon>Bacteria</taxon>
        <taxon>Bacillati</taxon>
        <taxon>Actinomycetota</taxon>
        <taxon>Actinomycetes</taxon>
        <taxon>Glycomycetales</taxon>
        <taxon>Glycomycetaceae</taxon>
        <taxon>Stackebrandtia</taxon>
    </lineage>
</organism>
<feature type="domain" description="Putative oxidoreductase/dehydrogenase Rossmann-like" evidence="1">
    <location>
        <begin position="15"/>
        <end position="134"/>
    </location>
</feature>
<dbReference type="RefSeq" id="WP_142039303.1">
    <property type="nucleotide sequence ID" value="NZ_JBHTGS010000001.1"/>
</dbReference>
<dbReference type="InterPro" id="IPR008927">
    <property type="entry name" value="6-PGluconate_DH-like_C_sf"/>
</dbReference>
<dbReference type="SUPFAM" id="SSF48179">
    <property type="entry name" value="6-phosphogluconate dehydrogenase C-terminal domain-like"/>
    <property type="match status" value="1"/>
</dbReference>
<sequence>MAMSPHGFARPSEAASRLDVGIISAGRVGSTLGAALARAGHRIVAASAVSEASKARAARLIPSAEILPADEVARRAALLLIAVPDDTIADLIGGLVGGGHLQPGQLVAHTSGSHGIEVLRPAASVGTLNMALHPVMTFTGRDEDLERLQGASFGVTADEPLQLVGEALVLEMGGEAEFVAEEARPLYHAALSHGANHLNTLVNEAVDMLRAAGISHPERMIAPILSASLDNTLRLGDKALTGPVARGDASTVSAHLSALAAARPDSVAAYLAMARRTADRAIDSGRLSVEDAEPLLGVLARRDQGDSP</sequence>
<dbReference type="Gene3D" id="3.40.50.720">
    <property type="entry name" value="NAD(P)-binding Rossmann-like Domain"/>
    <property type="match status" value="1"/>
</dbReference>
<keyword evidence="4" id="KW-1185">Reference proteome</keyword>
<gene>
    <name evidence="3" type="ORF">FB566_2570</name>
</gene>
<dbReference type="InterPro" id="IPR018931">
    <property type="entry name" value="DUF2520"/>
</dbReference>
<dbReference type="OrthoDB" id="8650434at2"/>
<feature type="domain" description="DUF2520" evidence="2">
    <location>
        <begin position="152"/>
        <end position="277"/>
    </location>
</feature>
<name>A0A543AWS1_9ACTN</name>
<comment type="caution">
    <text evidence="3">The sequence shown here is derived from an EMBL/GenBank/DDBJ whole genome shotgun (WGS) entry which is preliminary data.</text>
</comment>
<dbReference type="PANTHER" id="PTHR40459">
    <property type="entry name" value="CONSERVED HYPOTHETICAL ALANINE AND LEUCINE RICH PROTEIN"/>
    <property type="match status" value="1"/>
</dbReference>
<dbReference type="InterPro" id="IPR037108">
    <property type="entry name" value="TM1727-like_C_sf"/>
</dbReference>
<evidence type="ECO:0000313" key="3">
    <source>
        <dbReference type="EMBL" id="TQL77026.1"/>
    </source>
</evidence>
<dbReference type="InterPro" id="IPR019665">
    <property type="entry name" value="OxRdtase/DH_put_Rossmann_dom"/>
</dbReference>
<evidence type="ECO:0000313" key="4">
    <source>
        <dbReference type="Proteomes" id="UP000317043"/>
    </source>
</evidence>
<dbReference type="Proteomes" id="UP000317043">
    <property type="component" value="Unassembled WGS sequence"/>
</dbReference>
<evidence type="ECO:0000259" key="1">
    <source>
        <dbReference type="Pfam" id="PF10727"/>
    </source>
</evidence>
<dbReference type="SUPFAM" id="SSF51735">
    <property type="entry name" value="NAD(P)-binding Rossmann-fold domains"/>
    <property type="match status" value="1"/>
</dbReference>
<dbReference type="InterPro" id="IPR036291">
    <property type="entry name" value="NAD(P)-bd_dom_sf"/>
</dbReference>
<reference evidence="3 4" key="1">
    <citation type="submission" date="2019-06" db="EMBL/GenBank/DDBJ databases">
        <title>Sequencing the genomes of 1000 actinobacteria strains.</title>
        <authorList>
            <person name="Klenk H.-P."/>
        </authorList>
    </citation>
    <scope>NUCLEOTIDE SEQUENCE [LARGE SCALE GENOMIC DNA]</scope>
    <source>
        <strain evidence="3 4">DSM 45928</strain>
    </source>
</reference>
<accession>A0A543AWS1</accession>
<protein>
    <submittedName>
        <fullName evidence="3">Putative short-subunit dehydrogenase-like oxidoreductase (DUF2520 family)</fullName>
    </submittedName>
</protein>
<dbReference type="Pfam" id="PF10728">
    <property type="entry name" value="DUF2520"/>
    <property type="match status" value="1"/>
</dbReference>
<dbReference type="Gene3D" id="1.10.1040.20">
    <property type="entry name" value="ProC-like, C-terminal domain"/>
    <property type="match status" value="1"/>
</dbReference>
<dbReference type="AlphaFoldDB" id="A0A543AWS1"/>
<dbReference type="EMBL" id="VFOW01000001">
    <property type="protein sequence ID" value="TQL77026.1"/>
    <property type="molecule type" value="Genomic_DNA"/>
</dbReference>
<evidence type="ECO:0000259" key="2">
    <source>
        <dbReference type="Pfam" id="PF10728"/>
    </source>
</evidence>
<proteinExistence type="predicted"/>
<dbReference type="Pfam" id="PF10727">
    <property type="entry name" value="Rossmann-like"/>
    <property type="match status" value="1"/>
</dbReference>
<dbReference type="PANTHER" id="PTHR40459:SF1">
    <property type="entry name" value="CONSERVED HYPOTHETICAL ALANINE AND LEUCINE RICH PROTEIN"/>
    <property type="match status" value="1"/>
</dbReference>